<dbReference type="Proteomes" id="UP001431209">
    <property type="component" value="Unassembled WGS sequence"/>
</dbReference>
<keyword evidence="3" id="KW-1185">Reference proteome</keyword>
<reference evidence="2 3" key="1">
    <citation type="submission" date="2024-03" db="EMBL/GenBank/DDBJ databases">
        <title>The Acrasis kona genome and developmental transcriptomes reveal deep origins of eukaryotic multicellular pathways.</title>
        <authorList>
            <person name="Sheikh S."/>
            <person name="Fu C.-J."/>
            <person name="Brown M.W."/>
            <person name="Baldauf S.L."/>
        </authorList>
    </citation>
    <scope>NUCLEOTIDE SEQUENCE [LARGE SCALE GENOMIC DNA]</scope>
    <source>
        <strain evidence="2 3">ATCC MYA-3509</strain>
    </source>
</reference>
<dbReference type="EMBL" id="JAOPGA020001151">
    <property type="protein sequence ID" value="KAL0485591.1"/>
    <property type="molecule type" value="Genomic_DNA"/>
</dbReference>
<dbReference type="AlphaFoldDB" id="A0AAW2Z706"/>
<feature type="signal peptide" evidence="1">
    <location>
        <begin position="1"/>
        <end position="19"/>
    </location>
</feature>
<evidence type="ECO:0000256" key="1">
    <source>
        <dbReference type="SAM" id="SignalP"/>
    </source>
</evidence>
<comment type="caution">
    <text evidence="2">The sequence shown here is derived from an EMBL/GenBank/DDBJ whole genome shotgun (WGS) entry which is preliminary data.</text>
</comment>
<organism evidence="2 3">
    <name type="scientific">Acrasis kona</name>
    <dbReference type="NCBI Taxonomy" id="1008807"/>
    <lineage>
        <taxon>Eukaryota</taxon>
        <taxon>Discoba</taxon>
        <taxon>Heterolobosea</taxon>
        <taxon>Tetramitia</taxon>
        <taxon>Eutetramitia</taxon>
        <taxon>Acrasidae</taxon>
        <taxon>Acrasis</taxon>
    </lineage>
</organism>
<sequence>MRLYVILLIVLLLLTFVHGEFDEERYRAYKCNMCMSRCKKEYRKCFENDCRLVCVKKRIDNEKINIKTK</sequence>
<accession>A0AAW2Z706</accession>
<proteinExistence type="predicted"/>
<keyword evidence="1" id="KW-0732">Signal</keyword>
<evidence type="ECO:0000313" key="2">
    <source>
        <dbReference type="EMBL" id="KAL0485591.1"/>
    </source>
</evidence>
<evidence type="ECO:0000313" key="3">
    <source>
        <dbReference type="Proteomes" id="UP001431209"/>
    </source>
</evidence>
<evidence type="ECO:0008006" key="4">
    <source>
        <dbReference type="Google" id="ProtNLM"/>
    </source>
</evidence>
<name>A0AAW2Z706_9EUKA</name>
<protein>
    <recommendedName>
        <fullName evidence="4">Beta-defensin</fullName>
    </recommendedName>
</protein>
<feature type="chain" id="PRO_5043374446" description="Beta-defensin" evidence="1">
    <location>
        <begin position="20"/>
        <end position="69"/>
    </location>
</feature>
<gene>
    <name evidence="2" type="ORF">AKO1_003161</name>
</gene>